<gene>
    <name evidence="1" type="primary">frsA</name>
    <name evidence="1" type="ORF">ERS013200_03788</name>
</gene>
<dbReference type="AlphaFoldDB" id="A0A656AR39"/>
<dbReference type="InterPro" id="IPR010520">
    <property type="entry name" value="FrsA-like"/>
</dbReference>
<evidence type="ECO:0000313" key="1">
    <source>
        <dbReference type="EMBL" id="CSD28718.1"/>
    </source>
</evidence>
<proteinExistence type="predicted"/>
<sequence length="39" mass="4359">MALFSQGGQAKKVKSKTISQGYEQSLDLAINWLEDELCK</sequence>
<protein>
    <submittedName>
        <fullName evidence="1">Fermentation/respiration switch protein</fullName>
    </submittedName>
</protein>
<dbReference type="EMBL" id="CWQY01000045">
    <property type="protein sequence ID" value="CSD28718.1"/>
    <property type="molecule type" value="Genomic_DNA"/>
</dbReference>
<organism evidence="1 2">
    <name type="scientific">Vibrio cholerae</name>
    <dbReference type="NCBI Taxonomy" id="666"/>
    <lineage>
        <taxon>Bacteria</taxon>
        <taxon>Pseudomonadati</taxon>
        <taxon>Pseudomonadota</taxon>
        <taxon>Gammaproteobacteria</taxon>
        <taxon>Vibrionales</taxon>
        <taxon>Vibrionaceae</taxon>
        <taxon>Vibrio</taxon>
    </lineage>
</organism>
<evidence type="ECO:0000313" key="2">
    <source>
        <dbReference type="Proteomes" id="UP000041770"/>
    </source>
</evidence>
<name>A0A656AR39_VIBCL</name>
<reference evidence="1 2" key="1">
    <citation type="submission" date="2015-07" db="EMBL/GenBank/DDBJ databases">
        <authorList>
            <consortium name="Pathogen Informatics"/>
        </authorList>
    </citation>
    <scope>NUCLEOTIDE SEQUENCE [LARGE SCALE GENOMIC DNA]</scope>
    <source>
        <strain evidence="1 2">A316</strain>
    </source>
</reference>
<dbReference type="Proteomes" id="UP000041770">
    <property type="component" value="Unassembled WGS sequence"/>
</dbReference>
<accession>A0A656AR39</accession>
<dbReference type="Pfam" id="PF06500">
    <property type="entry name" value="FrsA-like"/>
    <property type="match status" value="1"/>
</dbReference>